<evidence type="ECO:0000313" key="10">
    <source>
        <dbReference type="Proteomes" id="UP001214854"/>
    </source>
</evidence>
<evidence type="ECO:0000256" key="7">
    <source>
        <dbReference type="SAM" id="SignalP"/>
    </source>
</evidence>
<dbReference type="CDD" id="cd14668">
    <property type="entry name" value="mlta_B"/>
    <property type="match status" value="1"/>
</dbReference>
<feature type="signal peptide" evidence="7">
    <location>
        <begin position="1"/>
        <end position="22"/>
    </location>
</feature>
<dbReference type="SMART" id="SM00925">
    <property type="entry name" value="MltA"/>
    <property type="match status" value="1"/>
</dbReference>
<evidence type="ECO:0000313" key="9">
    <source>
        <dbReference type="EMBL" id="MDC7683064.1"/>
    </source>
</evidence>
<protein>
    <recommendedName>
        <fullName evidence="2">peptidoglycan lytic exotransglycosylase</fullName>
        <ecNumber evidence="2">4.2.2.n1</ecNumber>
    </recommendedName>
    <alternativeName>
        <fullName evidence="5">Murein hydrolase A</fullName>
    </alternativeName>
</protein>
<proteinExistence type="predicted"/>
<feature type="compositionally biased region" description="Pro residues" evidence="6">
    <location>
        <begin position="26"/>
        <end position="38"/>
    </location>
</feature>
<dbReference type="RefSeq" id="WP_272747544.1">
    <property type="nucleotide sequence ID" value="NZ_JAQQKX010000004.1"/>
</dbReference>
<reference evidence="9 10" key="1">
    <citation type="submission" date="2023-01" db="EMBL/GenBank/DDBJ databases">
        <title>Novel species of the genus Asticcacaulis isolated from rivers.</title>
        <authorList>
            <person name="Lu H."/>
        </authorList>
    </citation>
    <scope>NUCLEOTIDE SEQUENCE [LARGE SCALE GENOMIC DNA]</scope>
    <source>
        <strain evidence="9 10">BYS171W</strain>
    </source>
</reference>
<dbReference type="Pfam" id="PF03562">
    <property type="entry name" value="MltA"/>
    <property type="match status" value="1"/>
</dbReference>
<gene>
    <name evidence="9" type="ORF">PQU92_07235</name>
</gene>
<name>A0ABT5HSU1_9CAUL</name>
<dbReference type="SUPFAM" id="SSF50685">
    <property type="entry name" value="Barwin-like endoglucanases"/>
    <property type="match status" value="1"/>
</dbReference>
<evidence type="ECO:0000256" key="3">
    <source>
        <dbReference type="ARBA" id="ARBA00023239"/>
    </source>
</evidence>
<dbReference type="InterPro" id="IPR005300">
    <property type="entry name" value="MltA_B"/>
</dbReference>
<dbReference type="Pfam" id="PF06725">
    <property type="entry name" value="3D"/>
    <property type="match status" value="1"/>
</dbReference>
<dbReference type="EC" id="4.2.2.n1" evidence="2"/>
<sequence>MGANRLKFAVTAGLLLLVAACVETPKPPVGPTPVPPPINNGDKPEPEPQPIPKSDRLSALPGWETSDAFIALEAVRGTCAYKKGRQYSKSCEDLKGKSFESPEEIKAWLLTRFRIERLEGEGLLTAYFVPEYPATTVATTEFSQPVRERPDDLVLVDATQLSPPSAAGKKVAARKVGDLYVPYYTRAEIEAQPAPYARYFMRPEDYFFMQLQGSGYLTLEDGTRIMAAYAADNGQPFVGIAKTLTDRGILAKNQSSGDNIRKWLAENRGPVAQEVMNQNPRYAFFAIDTTRMEPLGAAAVPLPAGSAIAVDPLHHQYGDLYWLDADAGTLKDSFPVYQRMVSALDTGGAIKGKIRADLYIGHGDRAGQEAGRVKHTLRMWRIVPAE</sequence>
<dbReference type="InterPro" id="IPR010611">
    <property type="entry name" value="3D_dom"/>
</dbReference>
<dbReference type="EMBL" id="JAQQKX010000004">
    <property type="protein sequence ID" value="MDC7683064.1"/>
    <property type="molecule type" value="Genomic_DNA"/>
</dbReference>
<dbReference type="Proteomes" id="UP001214854">
    <property type="component" value="Unassembled WGS sequence"/>
</dbReference>
<evidence type="ECO:0000256" key="1">
    <source>
        <dbReference type="ARBA" id="ARBA00001420"/>
    </source>
</evidence>
<evidence type="ECO:0000256" key="4">
    <source>
        <dbReference type="ARBA" id="ARBA00023316"/>
    </source>
</evidence>
<dbReference type="InterPro" id="IPR026044">
    <property type="entry name" value="MltA"/>
</dbReference>
<dbReference type="Gene3D" id="2.40.40.10">
    <property type="entry name" value="RlpA-like domain"/>
    <property type="match status" value="1"/>
</dbReference>
<feature type="region of interest" description="Disordered" evidence="6">
    <location>
        <begin position="26"/>
        <end position="54"/>
    </location>
</feature>
<dbReference type="PANTHER" id="PTHR30124:SF0">
    <property type="entry name" value="MEMBRANE-BOUND LYTIC MUREIN TRANSGLYCOSYLASE A"/>
    <property type="match status" value="1"/>
</dbReference>
<evidence type="ECO:0000256" key="6">
    <source>
        <dbReference type="SAM" id="MobiDB-lite"/>
    </source>
</evidence>
<keyword evidence="4" id="KW-0961">Cell wall biogenesis/degradation</keyword>
<evidence type="ECO:0000256" key="2">
    <source>
        <dbReference type="ARBA" id="ARBA00012587"/>
    </source>
</evidence>
<dbReference type="CDD" id="cd14485">
    <property type="entry name" value="mltA_like_LT_A"/>
    <property type="match status" value="1"/>
</dbReference>
<keyword evidence="10" id="KW-1185">Reference proteome</keyword>
<keyword evidence="3" id="KW-0456">Lyase</keyword>
<accession>A0ABT5HSU1</accession>
<keyword evidence="7" id="KW-0732">Signal</keyword>
<feature type="chain" id="PRO_5047530848" description="peptidoglycan lytic exotransglycosylase" evidence="7">
    <location>
        <begin position="23"/>
        <end position="386"/>
    </location>
</feature>
<feature type="domain" description="Lytic transglycosylase MltA" evidence="8">
    <location>
        <begin position="131"/>
        <end position="286"/>
    </location>
</feature>
<comment type="catalytic activity">
    <reaction evidence="1">
        <text>Exolytic cleavage of the (1-&gt;4)-beta-glycosidic linkage between N-acetylmuramic acid (MurNAc) and N-acetylglucosamine (GlcNAc) residues in peptidoglycan, from either the reducing or the non-reducing ends of the peptidoglycan chains, with concomitant formation of a 1,6-anhydrobond in the MurNAc residue.</text>
        <dbReference type="EC" id="4.2.2.n1"/>
    </reaction>
</comment>
<dbReference type="PIRSF" id="PIRSF019422">
    <property type="entry name" value="MltA"/>
    <property type="match status" value="1"/>
</dbReference>
<dbReference type="InterPro" id="IPR036908">
    <property type="entry name" value="RlpA-like_sf"/>
</dbReference>
<dbReference type="Gene3D" id="2.40.240.50">
    <property type="entry name" value="Barwin-like endoglucanases"/>
    <property type="match status" value="1"/>
</dbReference>
<evidence type="ECO:0000259" key="8">
    <source>
        <dbReference type="SMART" id="SM00925"/>
    </source>
</evidence>
<dbReference type="PROSITE" id="PS51257">
    <property type="entry name" value="PROKAR_LIPOPROTEIN"/>
    <property type="match status" value="1"/>
</dbReference>
<evidence type="ECO:0000256" key="5">
    <source>
        <dbReference type="ARBA" id="ARBA00030918"/>
    </source>
</evidence>
<dbReference type="PANTHER" id="PTHR30124">
    <property type="entry name" value="MEMBRANE-BOUND LYTIC MUREIN TRANSGLYCOSYLASE A"/>
    <property type="match status" value="1"/>
</dbReference>
<organism evidence="9 10">
    <name type="scientific">Asticcacaulis aquaticus</name>
    <dbReference type="NCBI Taxonomy" id="2984212"/>
    <lineage>
        <taxon>Bacteria</taxon>
        <taxon>Pseudomonadati</taxon>
        <taxon>Pseudomonadota</taxon>
        <taxon>Alphaproteobacteria</taxon>
        <taxon>Caulobacterales</taxon>
        <taxon>Caulobacteraceae</taxon>
        <taxon>Asticcacaulis</taxon>
    </lineage>
</organism>
<comment type="caution">
    <text evidence="9">The sequence shown here is derived from an EMBL/GenBank/DDBJ whole genome shotgun (WGS) entry which is preliminary data.</text>
</comment>